<sequence>MQLLDEQDVQQMLCEYLKRRRKLAKLSRQALAERSGVPAATIKHFETTGQMSLRQFLRLWLALDDLNRLAALAQTADTARPATISEVLNNAL</sequence>
<evidence type="ECO:0000313" key="2">
    <source>
        <dbReference type="EMBL" id="EGF10985.1"/>
    </source>
</evidence>
<dbReference type="AlphaFoldDB" id="F2BC39"/>
<feature type="domain" description="HTH cro/C1-type" evidence="1">
    <location>
        <begin position="17"/>
        <end position="47"/>
    </location>
</feature>
<proteinExistence type="predicted"/>
<dbReference type="Proteomes" id="UP000004105">
    <property type="component" value="Unassembled WGS sequence"/>
</dbReference>
<gene>
    <name evidence="2" type="ORF">HMPREF9123_1294</name>
</gene>
<protein>
    <submittedName>
        <fullName evidence="2">XRE family transcriptional regulator</fullName>
    </submittedName>
</protein>
<dbReference type="Gene3D" id="1.10.260.40">
    <property type="entry name" value="lambda repressor-like DNA-binding domains"/>
    <property type="match status" value="1"/>
</dbReference>
<accession>F2BC39</accession>
<dbReference type="SUPFAM" id="SSF47413">
    <property type="entry name" value="lambda repressor-like DNA-binding domains"/>
    <property type="match status" value="1"/>
</dbReference>
<dbReference type="HOGENOM" id="CLU_153788_4_2_4"/>
<dbReference type="PROSITE" id="PS50943">
    <property type="entry name" value="HTH_CROC1"/>
    <property type="match status" value="1"/>
</dbReference>
<evidence type="ECO:0000259" key="1">
    <source>
        <dbReference type="PROSITE" id="PS50943"/>
    </source>
</evidence>
<dbReference type="CDD" id="cd00093">
    <property type="entry name" value="HTH_XRE"/>
    <property type="match status" value="1"/>
</dbReference>
<organism evidence="2 3">
    <name type="scientific">Neisseria bacilliformis ATCC BAA-1200</name>
    <dbReference type="NCBI Taxonomy" id="888742"/>
    <lineage>
        <taxon>Bacteria</taxon>
        <taxon>Pseudomonadati</taxon>
        <taxon>Pseudomonadota</taxon>
        <taxon>Betaproteobacteria</taxon>
        <taxon>Neisseriales</taxon>
        <taxon>Neisseriaceae</taxon>
        <taxon>Neisseria</taxon>
    </lineage>
</organism>
<dbReference type="EMBL" id="AFAY01000027">
    <property type="protein sequence ID" value="EGF10985.1"/>
    <property type="molecule type" value="Genomic_DNA"/>
</dbReference>
<comment type="caution">
    <text evidence="2">The sequence shown here is derived from an EMBL/GenBank/DDBJ whole genome shotgun (WGS) entry which is preliminary data.</text>
</comment>
<dbReference type="InterPro" id="IPR010982">
    <property type="entry name" value="Lambda_DNA-bd_dom_sf"/>
</dbReference>
<reference evidence="2 3" key="1">
    <citation type="submission" date="2011-02" db="EMBL/GenBank/DDBJ databases">
        <authorList>
            <person name="Muzny D."/>
            <person name="Qin X."/>
            <person name="Deng J."/>
            <person name="Jiang H."/>
            <person name="Liu Y."/>
            <person name="Qu J."/>
            <person name="Song X.-Z."/>
            <person name="Zhang L."/>
            <person name="Thornton R."/>
            <person name="Coyle M."/>
            <person name="Francisco L."/>
            <person name="Jackson L."/>
            <person name="Javaid M."/>
            <person name="Korchina V."/>
            <person name="Kovar C."/>
            <person name="Mata R."/>
            <person name="Mathew T."/>
            <person name="Ngo R."/>
            <person name="Nguyen L."/>
            <person name="Nguyen N."/>
            <person name="Okwuonu G."/>
            <person name="Ongeri F."/>
            <person name="Pham C."/>
            <person name="Simmons D."/>
            <person name="Wilczek-Boney K."/>
            <person name="Hale W."/>
            <person name="Jakkamsetti A."/>
            <person name="Pham P."/>
            <person name="Ruth R."/>
            <person name="San Lucas F."/>
            <person name="Warren J."/>
            <person name="Zhang J."/>
            <person name="Zhao Z."/>
            <person name="Zhou C."/>
            <person name="Zhu D."/>
            <person name="Lee S."/>
            <person name="Bess C."/>
            <person name="Blankenburg K."/>
            <person name="Forbes L."/>
            <person name="Fu Q."/>
            <person name="Gubbala S."/>
            <person name="Hirani K."/>
            <person name="Jayaseelan J.C."/>
            <person name="Lara F."/>
            <person name="Munidasa M."/>
            <person name="Palculict T."/>
            <person name="Patil S."/>
            <person name="Pu L.-L."/>
            <person name="Saada N."/>
            <person name="Tang L."/>
            <person name="Weissenberger G."/>
            <person name="Zhu Y."/>
            <person name="Hemphill L."/>
            <person name="Shang Y."/>
            <person name="Youmans B."/>
            <person name="Ayvaz T."/>
            <person name="Ross M."/>
            <person name="Santibanez J."/>
            <person name="Aqrawi P."/>
            <person name="Gross S."/>
            <person name="Joshi V."/>
            <person name="Fowler G."/>
            <person name="Nazareth L."/>
            <person name="Reid J."/>
            <person name="Worley K."/>
            <person name="Petrosino J."/>
            <person name="Highlander S."/>
            <person name="Gibbs R."/>
        </authorList>
    </citation>
    <scope>NUCLEOTIDE SEQUENCE [LARGE SCALE GENOMIC DNA]</scope>
    <source>
        <strain evidence="2 3">ATCC BAA-1200</strain>
    </source>
</reference>
<dbReference type="InterPro" id="IPR001387">
    <property type="entry name" value="Cro/C1-type_HTH"/>
</dbReference>
<evidence type="ECO:0000313" key="3">
    <source>
        <dbReference type="Proteomes" id="UP000004105"/>
    </source>
</evidence>
<name>F2BC39_9NEIS</name>
<dbReference type="RefSeq" id="WP_007342303.1">
    <property type="nucleotide sequence ID" value="NZ_GL878494.1"/>
</dbReference>
<keyword evidence="3" id="KW-1185">Reference proteome</keyword>
<dbReference type="GO" id="GO:0003677">
    <property type="term" value="F:DNA binding"/>
    <property type="evidence" value="ECO:0007669"/>
    <property type="project" value="InterPro"/>
</dbReference>
<dbReference type="Pfam" id="PF01381">
    <property type="entry name" value="HTH_3"/>
    <property type="match status" value="1"/>
</dbReference>